<feature type="transmembrane region" description="Helical" evidence="1">
    <location>
        <begin position="57"/>
        <end position="73"/>
    </location>
</feature>
<organism evidence="2 3">
    <name type="scientific">Salinicoccus jeotgali</name>
    <dbReference type="NCBI Taxonomy" id="381634"/>
    <lineage>
        <taxon>Bacteria</taxon>
        <taxon>Bacillati</taxon>
        <taxon>Bacillota</taxon>
        <taxon>Bacilli</taxon>
        <taxon>Bacillales</taxon>
        <taxon>Staphylococcaceae</taxon>
        <taxon>Salinicoccus</taxon>
    </lineage>
</organism>
<reference evidence="3" key="1">
    <citation type="journal article" date="2019" name="Int. J. Syst. Evol. Microbiol.">
        <title>The Global Catalogue of Microorganisms (GCM) 10K type strain sequencing project: providing services to taxonomists for standard genome sequencing and annotation.</title>
        <authorList>
            <consortium name="The Broad Institute Genomics Platform"/>
            <consortium name="The Broad Institute Genome Sequencing Center for Infectious Disease"/>
            <person name="Wu L."/>
            <person name="Ma J."/>
        </authorList>
    </citation>
    <scope>NUCLEOTIDE SEQUENCE [LARGE SCALE GENOMIC DNA]</scope>
    <source>
        <strain evidence="3">JCM 16981</strain>
    </source>
</reference>
<keyword evidence="3" id="KW-1185">Reference proteome</keyword>
<comment type="caution">
    <text evidence="2">The sequence shown here is derived from an EMBL/GenBank/DDBJ whole genome shotgun (WGS) entry which is preliminary data.</text>
</comment>
<sequence length="74" mass="8583">MLFILRLIFAGITATFSLWVLITDNNQLMPWAFIAMAMLFLTIAIDDYIKGYKKTSILFLAAFVYIIFTSIYIF</sequence>
<dbReference type="Proteomes" id="UP001500920">
    <property type="component" value="Unassembled WGS sequence"/>
</dbReference>
<proteinExistence type="predicted"/>
<protein>
    <recommendedName>
        <fullName evidence="4">DUF3953 domain-containing protein</fullName>
    </recommendedName>
</protein>
<keyword evidence="1" id="KW-0472">Membrane</keyword>
<accession>A0ABP7ERP5</accession>
<feature type="transmembrane region" description="Helical" evidence="1">
    <location>
        <begin position="28"/>
        <end position="45"/>
    </location>
</feature>
<evidence type="ECO:0000313" key="3">
    <source>
        <dbReference type="Proteomes" id="UP001500920"/>
    </source>
</evidence>
<gene>
    <name evidence="2" type="ORF">GCM10022378_08630</name>
</gene>
<dbReference type="EMBL" id="BAABCK010000017">
    <property type="protein sequence ID" value="GAA3720814.1"/>
    <property type="molecule type" value="Genomic_DNA"/>
</dbReference>
<name>A0ABP7ERP5_9STAP</name>
<evidence type="ECO:0000256" key="1">
    <source>
        <dbReference type="SAM" id="Phobius"/>
    </source>
</evidence>
<feature type="transmembrane region" description="Helical" evidence="1">
    <location>
        <begin position="5"/>
        <end position="22"/>
    </location>
</feature>
<evidence type="ECO:0008006" key="4">
    <source>
        <dbReference type="Google" id="ProtNLM"/>
    </source>
</evidence>
<evidence type="ECO:0000313" key="2">
    <source>
        <dbReference type="EMBL" id="GAA3720814.1"/>
    </source>
</evidence>
<keyword evidence="1" id="KW-0812">Transmembrane</keyword>
<keyword evidence="1" id="KW-1133">Transmembrane helix</keyword>